<accession>A0AA47M6P1</accession>
<protein>
    <submittedName>
        <fullName evidence="6">Zinc finger BED domain-containing protein 4</fullName>
    </submittedName>
</protein>
<evidence type="ECO:0000256" key="2">
    <source>
        <dbReference type="ARBA" id="ARBA00022723"/>
    </source>
</evidence>
<dbReference type="AlphaFoldDB" id="A0AA47M6P1"/>
<evidence type="ECO:0000313" key="7">
    <source>
        <dbReference type="Proteomes" id="UP001174136"/>
    </source>
</evidence>
<keyword evidence="5" id="KW-0539">Nucleus</keyword>
<comment type="caution">
    <text evidence="6">The sequence shown here is derived from an EMBL/GenBank/DDBJ whole genome shotgun (WGS) entry which is preliminary data.</text>
</comment>
<name>A0AA47M6P1_MERPO</name>
<dbReference type="GO" id="GO:0008270">
    <property type="term" value="F:zinc ion binding"/>
    <property type="evidence" value="ECO:0007669"/>
    <property type="project" value="UniProtKB-KW"/>
</dbReference>
<dbReference type="InterPro" id="IPR012337">
    <property type="entry name" value="RNaseH-like_sf"/>
</dbReference>
<dbReference type="PANTHER" id="PTHR46481:SF10">
    <property type="entry name" value="ZINC FINGER BED DOMAIN-CONTAINING PROTEIN 39"/>
    <property type="match status" value="1"/>
</dbReference>
<evidence type="ECO:0000256" key="5">
    <source>
        <dbReference type="ARBA" id="ARBA00023242"/>
    </source>
</evidence>
<keyword evidence="3" id="KW-0863">Zinc-finger</keyword>
<proteinExistence type="predicted"/>
<dbReference type="InterPro" id="IPR052035">
    <property type="entry name" value="ZnF_BED_domain_contain"/>
</dbReference>
<dbReference type="PANTHER" id="PTHR46481">
    <property type="entry name" value="ZINC FINGER BED DOMAIN-CONTAINING PROTEIN 4"/>
    <property type="match status" value="1"/>
</dbReference>
<evidence type="ECO:0000256" key="1">
    <source>
        <dbReference type="ARBA" id="ARBA00004123"/>
    </source>
</evidence>
<keyword evidence="7" id="KW-1185">Reference proteome</keyword>
<dbReference type="GO" id="GO:0005634">
    <property type="term" value="C:nucleus"/>
    <property type="evidence" value="ECO:0007669"/>
    <property type="project" value="UniProtKB-SubCell"/>
</dbReference>
<dbReference type="SUPFAM" id="SSF53098">
    <property type="entry name" value="Ribonuclease H-like"/>
    <property type="match status" value="1"/>
</dbReference>
<evidence type="ECO:0000313" key="6">
    <source>
        <dbReference type="EMBL" id="KAK0134574.1"/>
    </source>
</evidence>
<comment type="subcellular location">
    <subcellularLocation>
        <location evidence="1">Nucleus</location>
    </subcellularLocation>
</comment>
<dbReference type="SUPFAM" id="SSF140996">
    <property type="entry name" value="Hermes dimerisation domain"/>
    <property type="match status" value="1"/>
</dbReference>
<organism evidence="6 7">
    <name type="scientific">Merluccius polli</name>
    <name type="common">Benguela hake</name>
    <name type="synonym">Merluccius cadenati</name>
    <dbReference type="NCBI Taxonomy" id="89951"/>
    <lineage>
        <taxon>Eukaryota</taxon>
        <taxon>Metazoa</taxon>
        <taxon>Chordata</taxon>
        <taxon>Craniata</taxon>
        <taxon>Vertebrata</taxon>
        <taxon>Euteleostomi</taxon>
        <taxon>Actinopterygii</taxon>
        <taxon>Neopterygii</taxon>
        <taxon>Teleostei</taxon>
        <taxon>Neoteleostei</taxon>
        <taxon>Acanthomorphata</taxon>
        <taxon>Zeiogadaria</taxon>
        <taxon>Gadariae</taxon>
        <taxon>Gadiformes</taxon>
        <taxon>Gadoidei</taxon>
        <taxon>Merlucciidae</taxon>
        <taxon>Merluccius</taxon>
    </lineage>
</organism>
<dbReference type="EMBL" id="JAOPHQ010005696">
    <property type="protein sequence ID" value="KAK0134574.1"/>
    <property type="molecule type" value="Genomic_DNA"/>
</dbReference>
<evidence type="ECO:0000256" key="4">
    <source>
        <dbReference type="ARBA" id="ARBA00022833"/>
    </source>
</evidence>
<reference evidence="6" key="1">
    <citation type="journal article" date="2023" name="Front. Mar. Sci.">
        <title>A new Merluccius polli reference genome to investigate the effects of global change in West African waters.</title>
        <authorList>
            <person name="Mateo J.L."/>
            <person name="Blanco-Fernandez C."/>
            <person name="Garcia-Vazquez E."/>
            <person name="Machado-Schiaffino G."/>
        </authorList>
    </citation>
    <scope>NUCLEOTIDE SEQUENCE</scope>
    <source>
        <strain evidence="6">C29</strain>
        <tissue evidence="6">Fin</tissue>
    </source>
</reference>
<dbReference type="Proteomes" id="UP001174136">
    <property type="component" value="Unassembled WGS sequence"/>
</dbReference>
<keyword evidence="2" id="KW-0479">Metal-binding</keyword>
<sequence length="235" mass="26432">MEFIALDDQPFSVVEDVGFRSLMKVCLPEIHNIVATHIHELLARDITAISFTTDIWSSDVSPVSMLSLTVQWIDKDFNLIKAVLHSQEFTGTHSAAAISEAFEKMFQMWNIDKTRVHAVVRDNARNMTKAMMDSGLASFGCMAHTLQLAVHDGVFSQRSVTDVVVFKHSPLAYSRLQAVQIQLGMKPKRLQQDISTRWNSTFYMLESMLEQKRALATYAADYDLPATLCTSVAIN</sequence>
<gene>
    <name evidence="6" type="primary">ZBED4_35</name>
    <name evidence="6" type="ORF">N1851_029813</name>
</gene>
<keyword evidence="4" id="KW-0862">Zinc</keyword>
<evidence type="ECO:0000256" key="3">
    <source>
        <dbReference type="ARBA" id="ARBA00022771"/>
    </source>
</evidence>